<protein>
    <submittedName>
        <fullName evidence="1">Uncharacterized protein</fullName>
    </submittedName>
</protein>
<dbReference type="AlphaFoldDB" id="A0A101M1M3"/>
<evidence type="ECO:0000313" key="1">
    <source>
        <dbReference type="EMBL" id="KUM49230.1"/>
    </source>
</evidence>
<keyword evidence="1" id="KW-0496">Mitochondrion</keyword>
<geneLocation type="mitochondrion" evidence="1"/>
<accession>A0A101M1M3</accession>
<dbReference type="EMBL" id="LKAM01000003">
    <property type="protein sequence ID" value="KUM49230.1"/>
    <property type="molecule type" value="Genomic_DNA"/>
</dbReference>
<proteinExistence type="predicted"/>
<name>A0A101M1M3_PICGL</name>
<sequence>MSPLIGPWEGELIGTSERFKLSYPQYFVCLVFGVRFFISTIRGIVISTIALDSPPVLVGIFSYPLRRLAQHQNECRTTRIEMLVSNKHVFLLSLFK</sequence>
<reference evidence="1" key="1">
    <citation type="journal article" date="2015" name="Genome Biol. Evol.">
        <title>Organellar Genomes of White Spruce (Picea glauca): Assembly and Annotation.</title>
        <authorList>
            <person name="Jackman S.D."/>
            <person name="Warren R.L."/>
            <person name="Gibb E.A."/>
            <person name="Vandervalk B.P."/>
            <person name="Mohamadi H."/>
            <person name="Chu J."/>
            <person name="Raymond A."/>
            <person name="Pleasance S."/>
            <person name="Coope R."/>
            <person name="Wildung M.R."/>
            <person name="Ritland C.E."/>
            <person name="Bousquet J."/>
            <person name="Jones S.J."/>
            <person name="Bohlmann J."/>
            <person name="Birol I."/>
        </authorList>
    </citation>
    <scope>NUCLEOTIDE SEQUENCE [LARGE SCALE GENOMIC DNA]</scope>
    <source>
        <tissue evidence="1">Flushing bud</tissue>
    </source>
</reference>
<gene>
    <name evidence="1" type="ORF">ABT39_MTgene3779</name>
</gene>
<comment type="caution">
    <text evidence="1">The sequence shown here is derived from an EMBL/GenBank/DDBJ whole genome shotgun (WGS) entry which is preliminary data.</text>
</comment>
<organism evidence="1">
    <name type="scientific">Picea glauca</name>
    <name type="common">White spruce</name>
    <name type="synonym">Pinus glauca</name>
    <dbReference type="NCBI Taxonomy" id="3330"/>
    <lineage>
        <taxon>Eukaryota</taxon>
        <taxon>Viridiplantae</taxon>
        <taxon>Streptophyta</taxon>
        <taxon>Embryophyta</taxon>
        <taxon>Tracheophyta</taxon>
        <taxon>Spermatophyta</taxon>
        <taxon>Pinopsida</taxon>
        <taxon>Pinidae</taxon>
        <taxon>Conifers I</taxon>
        <taxon>Pinales</taxon>
        <taxon>Pinaceae</taxon>
        <taxon>Picea</taxon>
    </lineage>
</organism>